<dbReference type="WBParaSite" id="Gr19_v10_g15026.t1">
    <property type="protein sequence ID" value="Gr19_v10_g15026.t1"/>
    <property type="gene ID" value="Gr19_v10_g15026"/>
</dbReference>
<sequence>MKAELKRAGFKNSYKNEIDETVAKKLGLSFTTIYNWKRELGQSTPNHKYTHSEQKKLMERYYEIKDQNPKTLATLCQKPTQKHYIPVFEKPKAGKKYKDVPEKDSVQRPLRWLLVLLARLPKLVNNGMVAVLHPL</sequence>
<dbReference type="Proteomes" id="UP000887572">
    <property type="component" value="Unplaced"/>
</dbReference>
<proteinExistence type="predicted"/>
<dbReference type="AlphaFoldDB" id="A0A914H8I7"/>
<keyword evidence="1" id="KW-1185">Reference proteome</keyword>
<protein>
    <submittedName>
        <fullName evidence="2">Transposase</fullName>
    </submittedName>
</protein>
<evidence type="ECO:0000313" key="2">
    <source>
        <dbReference type="WBParaSite" id="Gr19_v10_g15026.t1"/>
    </source>
</evidence>
<name>A0A914H8I7_GLORO</name>
<organism evidence="1 2">
    <name type="scientific">Globodera rostochiensis</name>
    <name type="common">Golden nematode worm</name>
    <name type="synonym">Heterodera rostochiensis</name>
    <dbReference type="NCBI Taxonomy" id="31243"/>
    <lineage>
        <taxon>Eukaryota</taxon>
        <taxon>Metazoa</taxon>
        <taxon>Ecdysozoa</taxon>
        <taxon>Nematoda</taxon>
        <taxon>Chromadorea</taxon>
        <taxon>Rhabditida</taxon>
        <taxon>Tylenchina</taxon>
        <taxon>Tylenchomorpha</taxon>
        <taxon>Tylenchoidea</taxon>
        <taxon>Heteroderidae</taxon>
        <taxon>Heteroderinae</taxon>
        <taxon>Globodera</taxon>
    </lineage>
</organism>
<evidence type="ECO:0000313" key="1">
    <source>
        <dbReference type="Proteomes" id="UP000887572"/>
    </source>
</evidence>
<accession>A0A914H8I7</accession>
<reference evidence="2" key="1">
    <citation type="submission" date="2022-11" db="UniProtKB">
        <authorList>
            <consortium name="WormBaseParasite"/>
        </authorList>
    </citation>
    <scope>IDENTIFICATION</scope>
</reference>